<dbReference type="Pfam" id="PF00001">
    <property type="entry name" value="7tm_1"/>
    <property type="match status" value="1"/>
</dbReference>
<keyword evidence="3 9" id="KW-0812">Transmembrane</keyword>
<keyword evidence="8 9" id="KW-0807">Transducer</keyword>
<dbReference type="GO" id="GO:0009897">
    <property type="term" value="C:external side of plasma membrane"/>
    <property type="evidence" value="ECO:0007669"/>
    <property type="project" value="TreeGrafter"/>
</dbReference>
<dbReference type="InterPro" id="IPR050119">
    <property type="entry name" value="CCR1-9-like"/>
</dbReference>
<name>A0AAD9DWY6_9TELE</name>
<comment type="similarity">
    <text evidence="9">Belongs to the G-protein coupled receptor 1 family.</text>
</comment>
<dbReference type="CDD" id="cd14984">
    <property type="entry name" value="7tmA_Chemokine_R"/>
    <property type="match status" value="1"/>
</dbReference>
<evidence type="ECO:0000256" key="2">
    <source>
        <dbReference type="ARBA" id="ARBA00022475"/>
    </source>
</evidence>
<dbReference type="InterPro" id="IPR000276">
    <property type="entry name" value="GPCR_Rhodpsn"/>
</dbReference>
<keyword evidence="4 10" id="KW-1133">Transmembrane helix</keyword>
<dbReference type="InterPro" id="IPR000355">
    <property type="entry name" value="Chemokine_rcpt"/>
</dbReference>
<dbReference type="GO" id="GO:0060326">
    <property type="term" value="P:cell chemotaxis"/>
    <property type="evidence" value="ECO:0007669"/>
    <property type="project" value="TreeGrafter"/>
</dbReference>
<gene>
    <name evidence="12" type="ORF">P4O66_001294</name>
</gene>
<comment type="subcellular location">
    <subcellularLocation>
        <location evidence="1">Cell membrane</location>
        <topology evidence="1">Multi-pass membrane protein</topology>
    </subcellularLocation>
</comment>
<dbReference type="PROSITE" id="PS50262">
    <property type="entry name" value="G_PROTEIN_RECEP_F1_2"/>
    <property type="match status" value="1"/>
</dbReference>
<evidence type="ECO:0000313" key="13">
    <source>
        <dbReference type="Proteomes" id="UP001239994"/>
    </source>
</evidence>
<feature type="transmembrane region" description="Helical" evidence="10">
    <location>
        <begin position="44"/>
        <end position="65"/>
    </location>
</feature>
<dbReference type="GO" id="GO:0007204">
    <property type="term" value="P:positive regulation of cytosolic calcium ion concentration"/>
    <property type="evidence" value="ECO:0007669"/>
    <property type="project" value="TreeGrafter"/>
</dbReference>
<dbReference type="EMBL" id="JAROKS010000016">
    <property type="protein sequence ID" value="KAK1794567.1"/>
    <property type="molecule type" value="Genomic_DNA"/>
</dbReference>
<dbReference type="GO" id="GO:0006955">
    <property type="term" value="P:immune response"/>
    <property type="evidence" value="ECO:0007669"/>
    <property type="project" value="TreeGrafter"/>
</dbReference>
<feature type="domain" description="G-protein coupled receptors family 1 profile" evidence="11">
    <location>
        <begin position="56"/>
        <end position="299"/>
    </location>
</feature>
<evidence type="ECO:0000259" key="11">
    <source>
        <dbReference type="PROSITE" id="PS50262"/>
    </source>
</evidence>
<evidence type="ECO:0000256" key="1">
    <source>
        <dbReference type="ARBA" id="ARBA00004651"/>
    </source>
</evidence>
<protein>
    <recommendedName>
        <fullName evidence="11">G-protein coupled receptors family 1 profile domain-containing protein</fullName>
    </recommendedName>
</protein>
<keyword evidence="5 9" id="KW-0297">G-protein coupled receptor</keyword>
<keyword evidence="6 10" id="KW-0472">Membrane</keyword>
<sequence length="310" mass="34563">MLSGGGRRVCSVTTMDTATTEYYYYSNTEPCPTISLLNPSVVSATFYLVFVLGLLGNATVLWVLLKVMRVRSMTDVCLLNLALSDLLTVLFLPFWLHTGAHAICQVMAGVYHLGFYSSILFVTLMSVDRYLAIVHAVAAPGARTLRYGIAASLAVWVISSCAALPEAMFSTMVVEDDSTQCQRSYPEHSARVWKLLRNFGENTVGLFVSLPVMVYCYVRILLVLRRTRNSKRGRAMRLIFAIVVIFVVFWVPYNVVVFLDTLQQLGIDDNCNATVLTKAAMEVTEIITLTHCCVNPVIYAFVGEKFRKCN</sequence>
<keyword evidence="2" id="KW-1003">Cell membrane</keyword>
<evidence type="ECO:0000256" key="9">
    <source>
        <dbReference type="RuleBase" id="RU000688"/>
    </source>
</evidence>
<dbReference type="PRINTS" id="PR00657">
    <property type="entry name" value="CCCHEMOKINER"/>
</dbReference>
<evidence type="ECO:0000256" key="3">
    <source>
        <dbReference type="ARBA" id="ARBA00022692"/>
    </source>
</evidence>
<dbReference type="AlphaFoldDB" id="A0AAD9DWY6"/>
<dbReference type="PANTHER" id="PTHR10489:SF944">
    <property type="entry name" value="C-C CHEMOKINE RECEPTOR TYPE 8-LIKE"/>
    <property type="match status" value="1"/>
</dbReference>
<dbReference type="GO" id="GO:0016493">
    <property type="term" value="F:C-C chemokine receptor activity"/>
    <property type="evidence" value="ECO:0007669"/>
    <property type="project" value="TreeGrafter"/>
</dbReference>
<dbReference type="SUPFAM" id="SSF81321">
    <property type="entry name" value="Family A G protein-coupled receptor-like"/>
    <property type="match status" value="1"/>
</dbReference>
<evidence type="ECO:0000256" key="6">
    <source>
        <dbReference type="ARBA" id="ARBA00023136"/>
    </source>
</evidence>
<evidence type="ECO:0000256" key="7">
    <source>
        <dbReference type="ARBA" id="ARBA00023170"/>
    </source>
</evidence>
<dbReference type="Proteomes" id="UP001239994">
    <property type="component" value="Unassembled WGS sequence"/>
</dbReference>
<organism evidence="12 13">
    <name type="scientific">Electrophorus voltai</name>
    <dbReference type="NCBI Taxonomy" id="2609070"/>
    <lineage>
        <taxon>Eukaryota</taxon>
        <taxon>Metazoa</taxon>
        <taxon>Chordata</taxon>
        <taxon>Craniata</taxon>
        <taxon>Vertebrata</taxon>
        <taxon>Euteleostomi</taxon>
        <taxon>Actinopterygii</taxon>
        <taxon>Neopterygii</taxon>
        <taxon>Teleostei</taxon>
        <taxon>Ostariophysi</taxon>
        <taxon>Gymnotiformes</taxon>
        <taxon>Gymnotoidei</taxon>
        <taxon>Gymnotidae</taxon>
        <taxon>Electrophorus</taxon>
    </lineage>
</organism>
<dbReference type="Gene3D" id="1.20.1070.10">
    <property type="entry name" value="Rhodopsin 7-helix transmembrane proteins"/>
    <property type="match status" value="1"/>
</dbReference>
<evidence type="ECO:0000256" key="5">
    <source>
        <dbReference type="ARBA" id="ARBA00023040"/>
    </source>
</evidence>
<dbReference type="InterPro" id="IPR017452">
    <property type="entry name" value="GPCR_Rhodpsn_7TM"/>
</dbReference>
<dbReference type="GO" id="GO:0019957">
    <property type="term" value="F:C-C chemokine binding"/>
    <property type="evidence" value="ECO:0007669"/>
    <property type="project" value="TreeGrafter"/>
</dbReference>
<keyword evidence="13" id="KW-1185">Reference proteome</keyword>
<feature type="transmembrane region" description="Helical" evidence="10">
    <location>
        <begin position="108"/>
        <end position="127"/>
    </location>
</feature>
<reference evidence="12" key="1">
    <citation type="submission" date="2023-03" db="EMBL/GenBank/DDBJ databases">
        <title>Electrophorus voltai genome.</title>
        <authorList>
            <person name="Bian C."/>
        </authorList>
    </citation>
    <scope>NUCLEOTIDE SEQUENCE</scope>
    <source>
        <strain evidence="12">CB-2022</strain>
        <tissue evidence="12">Muscle</tissue>
    </source>
</reference>
<evidence type="ECO:0000313" key="12">
    <source>
        <dbReference type="EMBL" id="KAK1794567.1"/>
    </source>
</evidence>
<evidence type="ECO:0000256" key="4">
    <source>
        <dbReference type="ARBA" id="ARBA00022989"/>
    </source>
</evidence>
<feature type="transmembrane region" description="Helical" evidence="10">
    <location>
        <begin position="147"/>
        <end position="165"/>
    </location>
</feature>
<evidence type="ECO:0000256" key="8">
    <source>
        <dbReference type="ARBA" id="ARBA00023224"/>
    </source>
</evidence>
<dbReference type="PROSITE" id="PS00237">
    <property type="entry name" value="G_PROTEIN_RECEP_F1_1"/>
    <property type="match status" value="1"/>
</dbReference>
<feature type="transmembrane region" description="Helical" evidence="10">
    <location>
        <begin position="236"/>
        <end position="253"/>
    </location>
</feature>
<proteinExistence type="inferred from homology"/>
<accession>A0AAD9DWY6</accession>
<dbReference type="GO" id="GO:0019722">
    <property type="term" value="P:calcium-mediated signaling"/>
    <property type="evidence" value="ECO:0007669"/>
    <property type="project" value="TreeGrafter"/>
</dbReference>
<keyword evidence="7 9" id="KW-0675">Receptor</keyword>
<feature type="transmembrane region" description="Helical" evidence="10">
    <location>
        <begin position="204"/>
        <end position="224"/>
    </location>
</feature>
<dbReference type="PRINTS" id="PR00237">
    <property type="entry name" value="GPCRRHODOPSN"/>
</dbReference>
<dbReference type="PANTHER" id="PTHR10489">
    <property type="entry name" value="CELL ADHESION MOLECULE"/>
    <property type="match status" value="1"/>
</dbReference>
<evidence type="ECO:0000256" key="10">
    <source>
        <dbReference type="SAM" id="Phobius"/>
    </source>
</evidence>
<feature type="transmembrane region" description="Helical" evidence="10">
    <location>
        <begin position="77"/>
        <end position="96"/>
    </location>
</feature>
<comment type="caution">
    <text evidence="12">The sequence shown here is derived from an EMBL/GenBank/DDBJ whole genome shotgun (WGS) entry which is preliminary data.</text>
</comment>